<feature type="transmembrane region" description="Helical" evidence="1">
    <location>
        <begin position="774"/>
        <end position="794"/>
    </location>
</feature>
<name>A0A7M2WUS3_9BACT</name>
<keyword evidence="1" id="KW-0472">Membrane</keyword>
<evidence type="ECO:0000256" key="1">
    <source>
        <dbReference type="SAM" id="Phobius"/>
    </source>
</evidence>
<dbReference type="Gene3D" id="3.40.50.880">
    <property type="match status" value="1"/>
</dbReference>
<dbReference type="Proteomes" id="UP000593765">
    <property type="component" value="Chromosome"/>
</dbReference>
<dbReference type="EMBL" id="CP063458">
    <property type="protein sequence ID" value="QOV88290.1"/>
    <property type="molecule type" value="Genomic_DNA"/>
</dbReference>
<feature type="domain" description="Putative glutamine amidotransferase" evidence="2">
    <location>
        <begin position="426"/>
        <end position="616"/>
    </location>
</feature>
<dbReference type="InterPro" id="IPR029062">
    <property type="entry name" value="Class_I_gatase-like"/>
</dbReference>
<protein>
    <recommendedName>
        <fullName evidence="2">Putative glutamine amidotransferase domain-containing protein</fullName>
    </recommendedName>
</protein>
<accession>A0A7M2WUS3</accession>
<evidence type="ECO:0000313" key="3">
    <source>
        <dbReference type="EMBL" id="QOV88290.1"/>
    </source>
</evidence>
<organism evidence="3 4">
    <name type="scientific">Humisphaera borealis</name>
    <dbReference type="NCBI Taxonomy" id="2807512"/>
    <lineage>
        <taxon>Bacteria</taxon>
        <taxon>Pseudomonadati</taxon>
        <taxon>Planctomycetota</taxon>
        <taxon>Phycisphaerae</taxon>
        <taxon>Tepidisphaerales</taxon>
        <taxon>Tepidisphaeraceae</taxon>
        <taxon>Humisphaera</taxon>
    </lineage>
</organism>
<dbReference type="PANTHER" id="PTHR37947">
    <property type="entry name" value="BLL2462 PROTEIN"/>
    <property type="match status" value="1"/>
</dbReference>
<keyword evidence="1" id="KW-1133">Transmembrane helix</keyword>
<gene>
    <name evidence="3" type="ORF">IPV69_18830</name>
</gene>
<dbReference type="Pfam" id="PF07090">
    <property type="entry name" value="GATase1_like"/>
    <property type="match status" value="1"/>
</dbReference>
<evidence type="ECO:0000313" key="4">
    <source>
        <dbReference type="Proteomes" id="UP000593765"/>
    </source>
</evidence>
<dbReference type="AlphaFoldDB" id="A0A7M2WUS3"/>
<dbReference type="Gene3D" id="2.60.40.10">
    <property type="entry name" value="Immunoglobulins"/>
    <property type="match status" value="1"/>
</dbReference>
<dbReference type="InterPro" id="IPR013783">
    <property type="entry name" value="Ig-like_fold"/>
</dbReference>
<dbReference type="InterPro" id="IPR010768">
    <property type="entry name" value="GATase1-like"/>
</dbReference>
<dbReference type="RefSeq" id="WP_206291267.1">
    <property type="nucleotide sequence ID" value="NZ_CP063458.1"/>
</dbReference>
<dbReference type="PANTHER" id="PTHR37947:SF1">
    <property type="entry name" value="BLL2462 PROTEIN"/>
    <property type="match status" value="1"/>
</dbReference>
<feature type="transmembrane region" description="Helical" evidence="1">
    <location>
        <begin position="21"/>
        <end position="41"/>
    </location>
</feature>
<reference evidence="3 4" key="1">
    <citation type="submission" date="2020-10" db="EMBL/GenBank/DDBJ databases">
        <title>Wide distribution of Phycisphaera-like planctomycetes from WD2101 soil group in peatlands and genome analysis of the first cultivated representative.</title>
        <authorList>
            <person name="Dedysh S.N."/>
            <person name="Beletsky A.V."/>
            <person name="Ivanova A."/>
            <person name="Kulichevskaya I.S."/>
            <person name="Suzina N.E."/>
            <person name="Philippov D.A."/>
            <person name="Rakitin A.L."/>
            <person name="Mardanov A.V."/>
            <person name="Ravin N.V."/>
        </authorList>
    </citation>
    <scope>NUCLEOTIDE SEQUENCE [LARGE SCALE GENOMIC DNA]</scope>
    <source>
        <strain evidence="3 4">M1803</strain>
    </source>
</reference>
<dbReference type="KEGG" id="hbs:IPV69_18830"/>
<sequence length="805" mass="88259">MQLTPTRPSQLATIVFGAPDWLPIVIGISLLLIAAVAWSYWRSSVSPGVKAFALTLKILGITLLVICLLEPLFSGTRARPGANVFALLADNSQSMTLRDKAGEASRGKPILALADRNTPWLQQLRRDFDVRSYAFDTQVKSLGDDEKVAFDGRASNLGAALDRLDRRFVGQPLAGVLLMTDGGATDVATIEKLLARHAAANGGAGKLPPIYPVLAADDAPAEDVSVAEVAVTQTNFEDTPVTLAARLAVTGYKGRTVAVQLLDEQGTVRETQQLKIDNPDQPPVARFKLKPEQVGVSFYRVRAAAEDELAQFDTPDKTREATTANNARMVAIDRGQGPYRVLYVCGRPNWEYKFLSRGLAEDTQVQLVGLLRIAKREPKFAFIGRKGEGFNPLFRGFDPENKNQVEQYDKPVMIRLGTKDEEELRGGFPMTADVLNQYHAIIIDDLESEFFTQDQLQLIKEFVRQRGGGLLMLGGQETFKNGKYDRSPLGDILPVYADEVPANPAGAKFRLSLTREGWLEPWVRMRPDERTENKRVAEMPPFLALNQVRGIKPGATVLARVATEDGTPVPALVEQRFGAGRVGALLIGDLWRWGLKRPADSESDLERSWRQTIRWLVGDVPKRVELTATPRQDPDAAVEGSLQLSAQVRDPAYAPLDNAAVSIRITTPDGSTLELPAEASDRKSGQYQATYVPRMAGAFRAVATARAADGSDVGQAAIGWTSDPAADEFANLKPNRELLQRLATATGGQIVDPGDLDKFVADLPTKKAQVTDPYIMPIWHTPWVFALAILLLTAEWGLRRMRGLP</sequence>
<keyword evidence="4" id="KW-1185">Reference proteome</keyword>
<dbReference type="SUPFAM" id="SSF52317">
    <property type="entry name" value="Class I glutamine amidotransferase-like"/>
    <property type="match status" value="1"/>
</dbReference>
<feature type="transmembrane region" description="Helical" evidence="1">
    <location>
        <begin position="53"/>
        <end position="73"/>
    </location>
</feature>
<proteinExistence type="predicted"/>
<keyword evidence="1" id="KW-0812">Transmembrane</keyword>
<evidence type="ECO:0000259" key="2">
    <source>
        <dbReference type="Pfam" id="PF07090"/>
    </source>
</evidence>